<dbReference type="InterPro" id="IPR003607">
    <property type="entry name" value="HD/PDEase_dom"/>
</dbReference>
<dbReference type="Pfam" id="PF13487">
    <property type="entry name" value="HD_5"/>
    <property type="match status" value="1"/>
</dbReference>
<protein>
    <submittedName>
        <fullName evidence="2">HD domain-containing protein</fullName>
    </submittedName>
</protein>
<name>A0A6I0EYV0_9FIRM</name>
<comment type="caution">
    <text evidence="2">The sequence shown here is derived from an EMBL/GenBank/DDBJ whole genome shotgun (WGS) entry which is preliminary data.</text>
</comment>
<evidence type="ECO:0000313" key="3">
    <source>
        <dbReference type="Proteomes" id="UP000468766"/>
    </source>
</evidence>
<sequence>MAKDVLELQVNLLRNHDNLVECTLNNIYCPNRWLLFRKIRDWDTELFSHSLRVAAYSRFLVQELFNEDEETESIVTAGAFFHDIGKTTWPNKFSHKELTERDREIVRCHPTTGTYIVEELWPNVPIEILTIIQEHHERPNGQGYPTGKKLTNPLSLIVSASDIFAALTEPRRYRKVVYNAEAAAQELVRQGYSTKVAEVLEKEYESIIV</sequence>
<evidence type="ECO:0000259" key="1">
    <source>
        <dbReference type="PROSITE" id="PS51832"/>
    </source>
</evidence>
<feature type="domain" description="HD-GYP" evidence="1">
    <location>
        <begin position="24"/>
        <end position="209"/>
    </location>
</feature>
<accession>A0A6I0EYV0</accession>
<dbReference type="InterPro" id="IPR006675">
    <property type="entry name" value="HDIG_dom"/>
</dbReference>
<keyword evidence="3" id="KW-1185">Reference proteome</keyword>
<dbReference type="EMBL" id="WBXO01000008">
    <property type="protein sequence ID" value="KAB2951982.1"/>
    <property type="molecule type" value="Genomic_DNA"/>
</dbReference>
<proteinExistence type="predicted"/>
<dbReference type="Proteomes" id="UP000468766">
    <property type="component" value="Unassembled WGS sequence"/>
</dbReference>
<dbReference type="OrthoDB" id="9798833at2"/>
<dbReference type="SMART" id="SM00471">
    <property type="entry name" value="HDc"/>
    <property type="match status" value="1"/>
</dbReference>
<dbReference type="NCBIfam" id="TIGR00277">
    <property type="entry name" value="HDIG"/>
    <property type="match status" value="1"/>
</dbReference>
<evidence type="ECO:0000313" key="2">
    <source>
        <dbReference type="EMBL" id="KAB2951982.1"/>
    </source>
</evidence>
<dbReference type="CDD" id="cd00077">
    <property type="entry name" value="HDc"/>
    <property type="match status" value="1"/>
</dbReference>
<dbReference type="PANTHER" id="PTHR43155">
    <property type="entry name" value="CYCLIC DI-GMP PHOSPHODIESTERASE PA4108-RELATED"/>
    <property type="match status" value="1"/>
</dbReference>
<dbReference type="InterPro" id="IPR037522">
    <property type="entry name" value="HD_GYP_dom"/>
</dbReference>
<reference evidence="2 3" key="1">
    <citation type="submission" date="2019-10" db="EMBL/GenBank/DDBJ databases">
        <title>Whole-genome sequence of the extremophile Heliorestis acidaminivorans DSM 24790.</title>
        <authorList>
            <person name="Kyndt J.A."/>
            <person name="Meyer T.E."/>
        </authorList>
    </citation>
    <scope>NUCLEOTIDE SEQUENCE [LARGE SCALE GENOMIC DNA]</scope>
    <source>
        <strain evidence="2 3">DSM 24790</strain>
    </source>
</reference>
<organism evidence="2 3">
    <name type="scientific">Heliorestis acidaminivorans</name>
    <dbReference type="NCBI Taxonomy" id="553427"/>
    <lineage>
        <taxon>Bacteria</taxon>
        <taxon>Bacillati</taxon>
        <taxon>Bacillota</taxon>
        <taxon>Clostridia</taxon>
        <taxon>Eubacteriales</taxon>
        <taxon>Heliobacteriaceae</taxon>
        <taxon>Heliorestis</taxon>
    </lineage>
</organism>
<dbReference type="Gene3D" id="1.10.3210.10">
    <property type="entry name" value="Hypothetical protein af1432"/>
    <property type="match status" value="1"/>
</dbReference>
<gene>
    <name evidence="2" type="ORF">F9B85_10525</name>
</gene>
<dbReference type="PROSITE" id="PS51832">
    <property type="entry name" value="HD_GYP"/>
    <property type="match status" value="1"/>
</dbReference>
<dbReference type="PANTHER" id="PTHR43155:SF2">
    <property type="entry name" value="CYCLIC DI-GMP PHOSPHODIESTERASE PA4108"/>
    <property type="match status" value="1"/>
</dbReference>
<dbReference type="SUPFAM" id="SSF109604">
    <property type="entry name" value="HD-domain/PDEase-like"/>
    <property type="match status" value="1"/>
</dbReference>
<dbReference type="AlphaFoldDB" id="A0A6I0EYV0"/>